<comment type="caution">
    <text evidence="1">The sequence shown here is derived from an EMBL/GenBank/DDBJ whole genome shotgun (WGS) entry which is preliminary data.</text>
</comment>
<evidence type="ECO:0000313" key="2">
    <source>
        <dbReference type="Proteomes" id="UP001647509"/>
    </source>
</evidence>
<protein>
    <submittedName>
        <fullName evidence="1">Sigma-70 family RNA polymerase sigma factor</fullName>
    </submittedName>
</protein>
<dbReference type="EMBL" id="JAHKPD010000006">
    <property type="protein sequence ID" value="MBU2949323.1"/>
    <property type="molecule type" value="Genomic_DNA"/>
</dbReference>
<gene>
    <name evidence="1" type="ORF">KO493_01255</name>
</gene>
<keyword evidence="2" id="KW-1185">Reference proteome</keyword>
<accession>A0ACC5U4S8</accession>
<sequence length="215" mass="25892">MDIETHLLNIEYKGTDQQEAENSISILYEKFRKFVYNITYEHIGFTLQKEELALNVVSEVFLKIWFAPLDWEFDNKIHKTQEDGFKAYLATVSHYKLLEELRKTKTIRDNETTIIDDDDDSEWKWALLDSEFDLLDKELIKRRNLLDECLLEFPVRNRDIIRMYFLFYDETKRMTSDNIALMEKTFGTTWQNIRQIISRTKKKLEVVLLNQLQTK</sequence>
<evidence type="ECO:0000313" key="1">
    <source>
        <dbReference type="EMBL" id="MBU2949323.1"/>
    </source>
</evidence>
<proteinExistence type="predicted"/>
<dbReference type="Proteomes" id="UP001647509">
    <property type="component" value="Unassembled WGS sequence"/>
</dbReference>
<reference evidence="1" key="1">
    <citation type="submission" date="2021-05" db="EMBL/GenBank/DDBJ databases">
        <title>Draft genomes of bacteria isolated from model marine particles.</title>
        <authorList>
            <person name="Datta M.S."/>
            <person name="Schwartzman J.A."/>
            <person name="Enke T.N."/>
            <person name="Saavedra J."/>
            <person name="Cermak N."/>
            <person name="Cordero O.X."/>
        </authorList>
    </citation>
    <scope>NUCLEOTIDE SEQUENCE</scope>
    <source>
        <strain evidence="1">I2M19</strain>
    </source>
</reference>
<organism evidence="1 2">
    <name type="scientific">Pseudotamlana agarivorans</name>
    <dbReference type="NCBI Taxonomy" id="481183"/>
    <lineage>
        <taxon>Bacteria</taxon>
        <taxon>Pseudomonadati</taxon>
        <taxon>Bacteroidota</taxon>
        <taxon>Flavobacteriia</taxon>
        <taxon>Flavobacteriales</taxon>
        <taxon>Flavobacteriaceae</taxon>
        <taxon>Pseudotamlana</taxon>
    </lineage>
</organism>
<name>A0ACC5U4S8_9FLAO</name>